<keyword evidence="5" id="KW-0408">Iron</keyword>
<comment type="pathway">
    <text evidence="7">Isoprenoid biosynthesis; isopentenyl diphosphate biosynthesis via DXP pathway; isopentenyl diphosphate from 1-deoxy-D-xylulose 5-phosphate: step 6/6.</text>
</comment>
<proteinExistence type="inferred from homology"/>
<dbReference type="PANTHER" id="PTHR31619:SF5">
    <property type="entry name" value="4-HYDROXY-3-METHYLBUT-2-ENYL DIPHOSPHATE REDUCTASE, CHLOROPLASTIC"/>
    <property type="match status" value="1"/>
</dbReference>
<evidence type="ECO:0000256" key="10">
    <source>
        <dbReference type="ARBA" id="ARBA00047177"/>
    </source>
</evidence>
<evidence type="ECO:0000256" key="3">
    <source>
        <dbReference type="ARBA" id="ARBA00022723"/>
    </source>
</evidence>
<accession>A0A0D2K969</accession>
<keyword evidence="4 11" id="KW-0560">Oxidoreductase</keyword>
<organism evidence="11 12">
    <name type="scientific">Monoraphidium neglectum</name>
    <dbReference type="NCBI Taxonomy" id="145388"/>
    <lineage>
        <taxon>Eukaryota</taxon>
        <taxon>Viridiplantae</taxon>
        <taxon>Chlorophyta</taxon>
        <taxon>core chlorophytes</taxon>
        <taxon>Chlorophyceae</taxon>
        <taxon>CS clade</taxon>
        <taxon>Sphaeropleales</taxon>
        <taxon>Selenastraceae</taxon>
        <taxon>Monoraphidium</taxon>
    </lineage>
</organism>
<dbReference type="Proteomes" id="UP000054498">
    <property type="component" value="Unassembled WGS sequence"/>
</dbReference>
<dbReference type="GO" id="GO:0046872">
    <property type="term" value="F:metal ion binding"/>
    <property type="evidence" value="ECO:0007669"/>
    <property type="project" value="UniProtKB-KW"/>
</dbReference>
<dbReference type="GO" id="GO:0051745">
    <property type="term" value="F:4-hydroxy-3-methylbut-2-enyl diphosphate reductase activity"/>
    <property type="evidence" value="ECO:0007669"/>
    <property type="project" value="UniProtKB-EC"/>
</dbReference>
<dbReference type="KEGG" id="mng:MNEG_15340"/>
<keyword evidence="3" id="KW-0479">Metal-binding</keyword>
<keyword evidence="6" id="KW-0411">Iron-sulfur</keyword>
<keyword evidence="12" id="KW-1185">Reference proteome</keyword>
<dbReference type="STRING" id="145388.A0A0D2K969"/>
<dbReference type="GeneID" id="25732992"/>
<dbReference type="GO" id="GO:0051539">
    <property type="term" value="F:4 iron, 4 sulfur cluster binding"/>
    <property type="evidence" value="ECO:0007669"/>
    <property type="project" value="UniProtKB-KW"/>
</dbReference>
<sequence length="171" mass="18732">MLKGDTQEMGKMFERTMLSKYGPSALAEHFMLMDTICDATQERQDALYEITDDKSIDLMIVVGGFNSSNTSHLQEIAEHKGIPSFWVDSAARIDVAGNKLLHKTGWGELKETTNWLGDGPVTIGITSGASTPDRAIEEVLDKVFRIKDPAFAGIAPKQCAAVAVPEDEEEE</sequence>
<dbReference type="Gene3D" id="3.40.1010.20">
    <property type="entry name" value="4-hydroxy-3-methylbut-2-enyl diphosphate reductase, catalytic domain"/>
    <property type="match status" value="1"/>
</dbReference>
<keyword evidence="2" id="KW-0004">4Fe-4S</keyword>
<protein>
    <recommendedName>
        <fullName evidence="10">4-hydroxy-3-methylbut-2-enyl diphosphate reductase</fullName>
        <ecNumber evidence="10">1.17.7.4</ecNumber>
    </recommendedName>
</protein>
<evidence type="ECO:0000256" key="2">
    <source>
        <dbReference type="ARBA" id="ARBA00022485"/>
    </source>
</evidence>
<name>A0A0D2K969_9CHLO</name>
<evidence type="ECO:0000256" key="1">
    <source>
        <dbReference type="ARBA" id="ARBA00001966"/>
    </source>
</evidence>
<reference evidence="11 12" key="1">
    <citation type="journal article" date="2013" name="BMC Genomics">
        <title>Reconstruction of the lipid metabolism for the microalga Monoraphidium neglectum from its genome sequence reveals characteristics suitable for biofuel production.</title>
        <authorList>
            <person name="Bogen C."/>
            <person name="Al-Dilaimi A."/>
            <person name="Albersmeier A."/>
            <person name="Wichmann J."/>
            <person name="Grundmann M."/>
            <person name="Rupp O."/>
            <person name="Lauersen K.J."/>
            <person name="Blifernez-Klassen O."/>
            <person name="Kalinowski J."/>
            <person name="Goesmann A."/>
            <person name="Mussgnug J.H."/>
            <person name="Kruse O."/>
        </authorList>
    </citation>
    <scope>NUCLEOTIDE SEQUENCE [LARGE SCALE GENOMIC DNA]</scope>
    <source>
        <strain evidence="11 12">SAG 48.87</strain>
    </source>
</reference>
<evidence type="ECO:0000313" key="11">
    <source>
        <dbReference type="EMBL" id="KIY92623.1"/>
    </source>
</evidence>
<dbReference type="PANTHER" id="PTHR31619">
    <property type="entry name" value="4-HYDROXY-3-METHYLBUT-2-ENYL DIPHOSPHATE REDUCTASE, CHLOROPLASTIC"/>
    <property type="match status" value="1"/>
</dbReference>
<dbReference type="Pfam" id="PF02401">
    <property type="entry name" value="LYTB"/>
    <property type="match status" value="1"/>
</dbReference>
<evidence type="ECO:0000256" key="5">
    <source>
        <dbReference type="ARBA" id="ARBA00023004"/>
    </source>
</evidence>
<comment type="similarity">
    <text evidence="9">Belongs to the IspH family.</text>
</comment>
<evidence type="ECO:0000313" key="12">
    <source>
        <dbReference type="Proteomes" id="UP000054498"/>
    </source>
</evidence>
<comment type="pathway">
    <text evidence="8">Isoprenoid biosynthesis; dimethylallyl diphosphate biosynthesis; dimethylallyl diphosphate from (2E)-4-hydroxy-3-methylbutenyl diphosphate: step 1/1.</text>
</comment>
<dbReference type="AlphaFoldDB" id="A0A0D2K969"/>
<evidence type="ECO:0000256" key="7">
    <source>
        <dbReference type="ARBA" id="ARBA00046313"/>
    </source>
</evidence>
<evidence type="ECO:0000256" key="4">
    <source>
        <dbReference type="ARBA" id="ARBA00023002"/>
    </source>
</evidence>
<evidence type="ECO:0000256" key="8">
    <source>
        <dbReference type="ARBA" id="ARBA00046314"/>
    </source>
</evidence>
<evidence type="ECO:0000256" key="9">
    <source>
        <dbReference type="ARBA" id="ARBA00046335"/>
    </source>
</evidence>
<dbReference type="EMBL" id="KK105458">
    <property type="protein sequence ID" value="KIY92623.1"/>
    <property type="molecule type" value="Genomic_DNA"/>
</dbReference>
<dbReference type="GO" id="GO:0050992">
    <property type="term" value="P:dimethylallyl diphosphate biosynthetic process"/>
    <property type="evidence" value="ECO:0007669"/>
    <property type="project" value="InterPro"/>
</dbReference>
<dbReference type="GO" id="GO:0019288">
    <property type="term" value="P:isopentenyl diphosphate biosynthetic process, methylerythritol 4-phosphate pathway"/>
    <property type="evidence" value="ECO:0007669"/>
    <property type="project" value="InterPro"/>
</dbReference>
<dbReference type="InterPro" id="IPR003451">
    <property type="entry name" value="LytB/IspH"/>
</dbReference>
<gene>
    <name evidence="11" type="ORF">MNEG_15340</name>
</gene>
<dbReference type="EC" id="1.17.7.4" evidence="10"/>
<evidence type="ECO:0000256" key="6">
    <source>
        <dbReference type="ARBA" id="ARBA00023014"/>
    </source>
</evidence>
<comment type="cofactor">
    <cofactor evidence="1">
        <name>[4Fe-4S] cluster</name>
        <dbReference type="ChEBI" id="CHEBI:49883"/>
    </cofactor>
</comment>
<dbReference type="OrthoDB" id="1698201at2759"/>
<dbReference type="RefSeq" id="XP_013891643.1">
    <property type="nucleotide sequence ID" value="XM_014036189.1"/>
</dbReference>